<proteinExistence type="predicted"/>
<evidence type="ECO:0000256" key="1">
    <source>
        <dbReference type="SAM" id="MobiDB-lite"/>
    </source>
</evidence>
<evidence type="ECO:0000313" key="3">
    <source>
        <dbReference type="Proteomes" id="UP001465755"/>
    </source>
</evidence>
<organism evidence="2 3">
    <name type="scientific">Symbiochloris irregularis</name>
    <dbReference type="NCBI Taxonomy" id="706552"/>
    <lineage>
        <taxon>Eukaryota</taxon>
        <taxon>Viridiplantae</taxon>
        <taxon>Chlorophyta</taxon>
        <taxon>core chlorophytes</taxon>
        <taxon>Trebouxiophyceae</taxon>
        <taxon>Trebouxiales</taxon>
        <taxon>Trebouxiaceae</taxon>
        <taxon>Symbiochloris</taxon>
    </lineage>
</organism>
<protein>
    <submittedName>
        <fullName evidence="2">Uncharacterized protein</fullName>
    </submittedName>
</protein>
<accession>A0AAW1P0Q5</accession>
<sequence length="126" mass="12972">MRWSLAAAATAVHLDARCSGYPSWHHPGANPRLTAARHPLAREYPSPLITPSLPAPPPARQSVRASVTGQDTGCILGGSSGATFGTAAPSEPSDPPGHPSPSLLIGPGATFFRCATGWPARAQGWT</sequence>
<gene>
    <name evidence="2" type="ORF">WJX73_008130</name>
</gene>
<dbReference type="AlphaFoldDB" id="A0AAW1P0Q5"/>
<evidence type="ECO:0000313" key="2">
    <source>
        <dbReference type="EMBL" id="KAK9800897.1"/>
    </source>
</evidence>
<dbReference type="Proteomes" id="UP001465755">
    <property type="component" value="Unassembled WGS sequence"/>
</dbReference>
<feature type="region of interest" description="Disordered" evidence="1">
    <location>
        <begin position="25"/>
        <end position="105"/>
    </location>
</feature>
<reference evidence="2 3" key="1">
    <citation type="journal article" date="2024" name="Nat. Commun.">
        <title>Phylogenomics reveals the evolutionary origins of lichenization in chlorophyte algae.</title>
        <authorList>
            <person name="Puginier C."/>
            <person name="Libourel C."/>
            <person name="Otte J."/>
            <person name="Skaloud P."/>
            <person name="Haon M."/>
            <person name="Grisel S."/>
            <person name="Petersen M."/>
            <person name="Berrin J.G."/>
            <person name="Delaux P.M."/>
            <person name="Dal Grande F."/>
            <person name="Keller J."/>
        </authorList>
    </citation>
    <scope>NUCLEOTIDE SEQUENCE [LARGE SCALE GENOMIC DNA]</scope>
    <source>
        <strain evidence="2 3">SAG 2036</strain>
    </source>
</reference>
<name>A0AAW1P0Q5_9CHLO</name>
<dbReference type="EMBL" id="JALJOQ010000078">
    <property type="protein sequence ID" value="KAK9800897.1"/>
    <property type="molecule type" value="Genomic_DNA"/>
</dbReference>
<comment type="caution">
    <text evidence="2">The sequence shown here is derived from an EMBL/GenBank/DDBJ whole genome shotgun (WGS) entry which is preliminary data.</text>
</comment>
<keyword evidence="3" id="KW-1185">Reference proteome</keyword>